<keyword evidence="2" id="KW-1185">Reference proteome</keyword>
<gene>
    <name evidence="1" type="ORF">CEXT_152741</name>
</gene>
<dbReference type="Proteomes" id="UP001054945">
    <property type="component" value="Unassembled WGS sequence"/>
</dbReference>
<comment type="caution">
    <text evidence="1">The sequence shown here is derived from an EMBL/GenBank/DDBJ whole genome shotgun (WGS) entry which is preliminary data.</text>
</comment>
<dbReference type="EMBL" id="BPLR01010933">
    <property type="protein sequence ID" value="GIY43117.1"/>
    <property type="molecule type" value="Genomic_DNA"/>
</dbReference>
<name>A0AAV4TCJ9_CAEEX</name>
<reference evidence="1 2" key="1">
    <citation type="submission" date="2021-06" db="EMBL/GenBank/DDBJ databases">
        <title>Caerostris extrusa draft genome.</title>
        <authorList>
            <person name="Kono N."/>
            <person name="Arakawa K."/>
        </authorList>
    </citation>
    <scope>NUCLEOTIDE SEQUENCE [LARGE SCALE GENOMIC DNA]</scope>
</reference>
<accession>A0AAV4TCJ9</accession>
<evidence type="ECO:0000313" key="2">
    <source>
        <dbReference type="Proteomes" id="UP001054945"/>
    </source>
</evidence>
<protein>
    <submittedName>
        <fullName evidence="1">Uncharacterized protein</fullName>
    </submittedName>
</protein>
<dbReference type="AlphaFoldDB" id="A0AAV4TCJ9"/>
<evidence type="ECO:0000313" key="1">
    <source>
        <dbReference type="EMBL" id="GIY43117.1"/>
    </source>
</evidence>
<organism evidence="1 2">
    <name type="scientific">Caerostris extrusa</name>
    <name type="common">Bark spider</name>
    <name type="synonym">Caerostris bankana</name>
    <dbReference type="NCBI Taxonomy" id="172846"/>
    <lineage>
        <taxon>Eukaryota</taxon>
        <taxon>Metazoa</taxon>
        <taxon>Ecdysozoa</taxon>
        <taxon>Arthropoda</taxon>
        <taxon>Chelicerata</taxon>
        <taxon>Arachnida</taxon>
        <taxon>Araneae</taxon>
        <taxon>Araneomorphae</taxon>
        <taxon>Entelegynae</taxon>
        <taxon>Araneoidea</taxon>
        <taxon>Araneidae</taxon>
        <taxon>Caerostris</taxon>
    </lineage>
</organism>
<proteinExistence type="predicted"/>
<sequence length="146" mass="16299">MDDRAPRFIQGRIHGDERGGAFEKHGIECSNGSTRSSLKVRQFSVCLVTAQTSKLPELSKYHSLYIYFPKISHSLPSNKVSTHLLETQNPEIKTNKSGILSSHFSTEKGEPLGPEPSQTFSLFDILSETPSTFHYRYSDALTSLPP</sequence>